<keyword evidence="3" id="KW-1185">Reference proteome</keyword>
<keyword evidence="1" id="KW-0732">Signal</keyword>
<dbReference type="AlphaFoldDB" id="A0A6A6UZJ0"/>
<dbReference type="EMBL" id="MU006603">
    <property type="protein sequence ID" value="KAF2742830.1"/>
    <property type="molecule type" value="Genomic_DNA"/>
</dbReference>
<proteinExistence type="predicted"/>
<gene>
    <name evidence="2" type="ORF">M011DRAFT_481300</name>
</gene>
<feature type="chain" id="PRO_5025440199" description="Lytic polysaccharide monooxygenase" evidence="1">
    <location>
        <begin position="20"/>
        <end position="150"/>
    </location>
</feature>
<dbReference type="PROSITE" id="PS51257">
    <property type="entry name" value="PROKAR_LIPOPROTEIN"/>
    <property type="match status" value="1"/>
</dbReference>
<reference evidence="2" key="1">
    <citation type="journal article" date="2020" name="Stud. Mycol.">
        <title>101 Dothideomycetes genomes: a test case for predicting lifestyles and emergence of pathogens.</title>
        <authorList>
            <person name="Haridas S."/>
            <person name="Albert R."/>
            <person name="Binder M."/>
            <person name="Bloem J."/>
            <person name="Labutti K."/>
            <person name="Salamov A."/>
            <person name="Andreopoulos B."/>
            <person name="Baker S."/>
            <person name="Barry K."/>
            <person name="Bills G."/>
            <person name="Bluhm B."/>
            <person name="Cannon C."/>
            <person name="Castanera R."/>
            <person name="Culley D."/>
            <person name="Daum C."/>
            <person name="Ezra D."/>
            <person name="Gonzalez J."/>
            <person name="Henrissat B."/>
            <person name="Kuo A."/>
            <person name="Liang C."/>
            <person name="Lipzen A."/>
            <person name="Lutzoni F."/>
            <person name="Magnuson J."/>
            <person name="Mondo S."/>
            <person name="Nolan M."/>
            <person name="Ohm R."/>
            <person name="Pangilinan J."/>
            <person name="Park H.-J."/>
            <person name="Ramirez L."/>
            <person name="Alfaro M."/>
            <person name="Sun H."/>
            <person name="Tritt A."/>
            <person name="Yoshinaga Y."/>
            <person name="Zwiers L.-H."/>
            <person name="Turgeon B."/>
            <person name="Goodwin S."/>
            <person name="Spatafora J."/>
            <person name="Crous P."/>
            <person name="Grigoriev I."/>
        </authorList>
    </citation>
    <scope>NUCLEOTIDE SEQUENCE</scope>
    <source>
        <strain evidence="2">CBS 119925</strain>
    </source>
</reference>
<evidence type="ECO:0000313" key="2">
    <source>
        <dbReference type="EMBL" id="KAF2742830.1"/>
    </source>
</evidence>
<sequence length="150" mass="16652">MRIATTAVVITALVPFISASGCTLPPCGSFVNKNNFPALWGDLGQSHPDYQCQVWNSGGGPVKSNALMPCVVDKVYIGGRVGGWDYDKIDVDIFRTESGWPYYKSTYCAWGDDTELHHTSGYYVKIHSYEQAYFDGSREYILCNITTVLT</sequence>
<evidence type="ECO:0000256" key="1">
    <source>
        <dbReference type="SAM" id="SignalP"/>
    </source>
</evidence>
<name>A0A6A6UZJ0_9PLEO</name>
<evidence type="ECO:0000313" key="3">
    <source>
        <dbReference type="Proteomes" id="UP000799440"/>
    </source>
</evidence>
<dbReference type="Proteomes" id="UP000799440">
    <property type="component" value="Unassembled WGS sequence"/>
</dbReference>
<feature type="signal peptide" evidence="1">
    <location>
        <begin position="1"/>
        <end position="19"/>
    </location>
</feature>
<evidence type="ECO:0008006" key="4">
    <source>
        <dbReference type="Google" id="ProtNLM"/>
    </source>
</evidence>
<organism evidence="2 3">
    <name type="scientific">Sporormia fimetaria CBS 119925</name>
    <dbReference type="NCBI Taxonomy" id="1340428"/>
    <lineage>
        <taxon>Eukaryota</taxon>
        <taxon>Fungi</taxon>
        <taxon>Dikarya</taxon>
        <taxon>Ascomycota</taxon>
        <taxon>Pezizomycotina</taxon>
        <taxon>Dothideomycetes</taxon>
        <taxon>Pleosporomycetidae</taxon>
        <taxon>Pleosporales</taxon>
        <taxon>Sporormiaceae</taxon>
        <taxon>Sporormia</taxon>
    </lineage>
</organism>
<accession>A0A6A6UZJ0</accession>
<protein>
    <recommendedName>
        <fullName evidence="4">Lytic polysaccharide monooxygenase</fullName>
    </recommendedName>
</protein>